<evidence type="ECO:0000313" key="2">
    <source>
        <dbReference type="EMBL" id="VCW77250.1"/>
    </source>
</evidence>
<name>A0A9X9PY61_GULGU</name>
<feature type="compositionally biased region" description="Gly residues" evidence="1">
    <location>
        <begin position="15"/>
        <end position="24"/>
    </location>
</feature>
<dbReference type="AlphaFoldDB" id="A0A9X9PY61"/>
<proteinExistence type="predicted"/>
<accession>A0A9X9PY61</accession>
<dbReference type="EMBL" id="CYRY02008563">
    <property type="protein sequence ID" value="VCW77250.1"/>
    <property type="molecule type" value="Genomic_DNA"/>
</dbReference>
<feature type="region of interest" description="Disordered" evidence="1">
    <location>
        <begin position="42"/>
        <end position="78"/>
    </location>
</feature>
<evidence type="ECO:0000256" key="1">
    <source>
        <dbReference type="SAM" id="MobiDB-lite"/>
    </source>
</evidence>
<feature type="region of interest" description="Disordered" evidence="1">
    <location>
        <begin position="1"/>
        <end position="24"/>
    </location>
</feature>
<gene>
    <name evidence="2" type="ORF">BN2614_LOCUS1</name>
</gene>
<comment type="caution">
    <text evidence="2">The sequence shown here is derived from an EMBL/GenBank/DDBJ whole genome shotgun (WGS) entry which is preliminary data.</text>
</comment>
<reference evidence="2 3" key="1">
    <citation type="submission" date="2018-10" db="EMBL/GenBank/DDBJ databases">
        <authorList>
            <person name="Ekblom R."/>
            <person name="Jareborg N."/>
        </authorList>
    </citation>
    <scope>NUCLEOTIDE SEQUENCE [LARGE SCALE GENOMIC DNA]</scope>
    <source>
        <tissue evidence="2">Muscle</tissue>
    </source>
</reference>
<evidence type="ECO:0000313" key="3">
    <source>
        <dbReference type="Proteomes" id="UP000269945"/>
    </source>
</evidence>
<keyword evidence="3" id="KW-1185">Reference proteome</keyword>
<dbReference type="Proteomes" id="UP000269945">
    <property type="component" value="Unassembled WGS sequence"/>
</dbReference>
<feature type="non-terminal residue" evidence="2">
    <location>
        <position position="1"/>
    </location>
</feature>
<sequence length="117" mass="12085">GRWCEAGAGRRDEGGGASGERGGGRALRTWEACLTAQLALPGLGRSQKRTPSRAPDGAVLSLSGGDRASLAGPGREKSKACRGCREKTERGCISGHSGCSVCGRKEKEKGKTRKTNG</sequence>
<organism evidence="2 3">
    <name type="scientific">Gulo gulo</name>
    <name type="common">Wolverine</name>
    <name type="synonym">Gluton</name>
    <dbReference type="NCBI Taxonomy" id="48420"/>
    <lineage>
        <taxon>Eukaryota</taxon>
        <taxon>Metazoa</taxon>
        <taxon>Chordata</taxon>
        <taxon>Craniata</taxon>
        <taxon>Vertebrata</taxon>
        <taxon>Euteleostomi</taxon>
        <taxon>Mammalia</taxon>
        <taxon>Eutheria</taxon>
        <taxon>Laurasiatheria</taxon>
        <taxon>Carnivora</taxon>
        <taxon>Caniformia</taxon>
        <taxon>Musteloidea</taxon>
        <taxon>Mustelidae</taxon>
        <taxon>Guloninae</taxon>
        <taxon>Gulo</taxon>
    </lineage>
</organism>
<protein>
    <submittedName>
        <fullName evidence="2">Uncharacterized protein</fullName>
    </submittedName>
</protein>